<accession>A0ABQ3UGJ0</accession>
<keyword evidence="3" id="KW-1003">Cell membrane</keyword>
<evidence type="ECO:0000313" key="9">
    <source>
        <dbReference type="EMBL" id="GHO51818.1"/>
    </source>
</evidence>
<dbReference type="PANTHER" id="PTHR30193">
    <property type="entry name" value="ABC TRANSPORTER PERMEASE PROTEIN"/>
    <property type="match status" value="1"/>
</dbReference>
<evidence type="ECO:0000256" key="6">
    <source>
        <dbReference type="ARBA" id="ARBA00023136"/>
    </source>
</evidence>
<gene>
    <name evidence="9" type="primary">amyD</name>
    <name evidence="9" type="ORF">KSB_02930</name>
</gene>
<dbReference type="CDD" id="cd06261">
    <property type="entry name" value="TM_PBP2"/>
    <property type="match status" value="1"/>
</dbReference>
<dbReference type="PANTHER" id="PTHR30193:SF37">
    <property type="entry name" value="INNER MEMBRANE ABC TRANSPORTER PERMEASE PROTEIN YCJO"/>
    <property type="match status" value="1"/>
</dbReference>
<dbReference type="SUPFAM" id="SSF160964">
    <property type="entry name" value="MalF N-terminal region-like"/>
    <property type="match status" value="1"/>
</dbReference>
<keyword evidence="10" id="KW-1185">Reference proteome</keyword>
<dbReference type="PROSITE" id="PS50928">
    <property type="entry name" value="ABC_TM1"/>
    <property type="match status" value="1"/>
</dbReference>
<comment type="subcellular location">
    <subcellularLocation>
        <location evidence="1 7">Cell membrane</location>
        <topology evidence="1 7">Multi-pass membrane protein</topology>
    </subcellularLocation>
</comment>
<feature type="domain" description="ABC transmembrane type-1" evidence="8">
    <location>
        <begin position="99"/>
        <end position="311"/>
    </location>
</feature>
<dbReference type="InterPro" id="IPR000515">
    <property type="entry name" value="MetI-like"/>
</dbReference>
<keyword evidence="5 7" id="KW-1133">Transmembrane helix</keyword>
<name>A0ABQ3UGJ0_9CHLR</name>
<evidence type="ECO:0000256" key="3">
    <source>
        <dbReference type="ARBA" id="ARBA00022475"/>
    </source>
</evidence>
<evidence type="ECO:0000256" key="2">
    <source>
        <dbReference type="ARBA" id="ARBA00022448"/>
    </source>
</evidence>
<evidence type="ECO:0000256" key="5">
    <source>
        <dbReference type="ARBA" id="ARBA00022989"/>
    </source>
</evidence>
<dbReference type="Proteomes" id="UP000654345">
    <property type="component" value="Unassembled WGS sequence"/>
</dbReference>
<evidence type="ECO:0000256" key="7">
    <source>
        <dbReference type="RuleBase" id="RU363032"/>
    </source>
</evidence>
<dbReference type="SUPFAM" id="SSF161098">
    <property type="entry name" value="MetI-like"/>
    <property type="match status" value="1"/>
</dbReference>
<organism evidence="9 10">
    <name type="scientific">Ktedonobacter robiniae</name>
    <dbReference type="NCBI Taxonomy" id="2778365"/>
    <lineage>
        <taxon>Bacteria</taxon>
        <taxon>Bacillati</taxon>
        <taxon>Chloroflexota</taxon>
        <taxon>Ktedonobacteria</taxon>
        <taxon>Ktedonobacterales</taxon>
        <taxon>Ktedonobacteraceae</taxon>
        <taxon>Ktedonobacter</taxon>
    </lineage>
</organism>
<feature type="transmembrane region" description="Helical" evidence="7">
    <location>
        <begin position="290"/>
        <end position="312"/>
    </location>
</feature>
<dbReference type="EMBL" id="BNJG01000001">
    <property type="protein sequence ID" value="GHO51818.1"/>
    <property type="molecule type" value="Genomic_DNA"/>
</dbReference>
<evidence type="ECO:0000256" key="1">
    <source>
        <dbReference type="ARBA" id="ARBA00004651"/>
    </source>
</evidence>
<reference evidence="9 10" key="1">
    <citation type="journal article" date="2021" name="Int. J. Syst. Evol. Microbiol.">
        <title>Reticulibacter mediterranei gen. nov., sp. nov., within the new family Reticulibacteraceae fam. nov., and Ktedonospora formicarum gen. nov., sp. nov., Ktedonobacter robiniae sp. nov., Dictyobacter formicarum sp. nov. and Dictyobacter arantiisoli sp. nov., belonging to the class Ktedonobacteria.</title>
        <authorList>
            <person name="Yabe S."/>
            <person name="Zheng Y."/>
            <person name="Wang C.M."/>
            <person name="Sakai Y."/>
            <person name="Abe K."/>
            <person name="Yokota A."/>
            <person name="Donadio S."/>
            <person name="Cavaletti L."/>
            <person name="Monciardini P."/>
        </authorList>
    </citation>
    <scope>NUCLEOTIDE SEQUENCE [LARGE SCALE GENOMIC DNA]</scope>
    <source>
        <strain evidence="9 10">SOSP1-30</strain>
    </source>
</reference>
<dbReference type="InterPro" id="IPR051393">
    <property type="entry name" value="ABC_transporter_permease"/>
</dbReference>
<evidence type="ECO:0000259" key="8">
    <source>
        <dbReference type="PROSITE" id="PS50928"/>
    </source>
</evidence>
<dbReference type="InterPro" id="IPR035906">
    <property type="entry name" value="MetI-like_sf"/>
</dbReference>
<keyword evidence="4 7" id="KW-0812">Transmembrane</keyword>
<dbReference type="Pfam" id="PF00528">
    <property type="entry name" value="BPD_transp_1"/>
    <property type="match status" value="1"/>
</dbReference>
<feature type="transmembrane region" description="Helical" evidence="7">
    <location>
        <begin position="39"/>
        <end position="61"/>
    </location>
</feature>
<keyword evidence="6 7" id="KW-0472">Membrane</keyword>
<dbReference type="Gene3D" id="1.10.3720.10">
    <property type="entry name" value="MetI-like"/>
    <property type="match status" value="1"/>
</dbReference>
<proteinExistence type="inferred from homology"/>
<keyword evidence="2 7" id="KW-0813">Transport</keyword>
<protein>
    <submittedName>
        <fullName evidence="9">ABC transporter permease protein AmyD</fullName>
    </submittedName>
</protein>
<evidence type="ECO:0000313" key="10">
    <source>
        <dbReference type="Proteomes" id="UP000654345"/>
    </source>
</evidence>
<feature type="transmembrane region" description="Helical" evidence="7">
    <location>
        <begin position="184"/>
        <end position="207"/>
    </location>
</feature>
<comment type="similarity">
    <text evidence="7">Belongs to the binding-protein-dependent transport system permease family.</text>
</comment>
<feature type="transmembrane region" description="Helical" evidence="7">
    <location>
        <begin position="136"/>
        <end position="157"/>
    </location>
</feature>
<evidence type="ECO:0000256" key="4">
    <source>
        <dbReference type="ARBA" id="ARBA00022692"/>
    </source>
</evidence>
<sequence length="322" mass="36226">MYHTASSSEELTVRFQAQLRLAKPRLVTQAHKGKKRKTWLVNLMYVPALILLAVFIFYPFLQGIRLSFTNWDGYSDEMQWVGWLQFRRILTDADILHTIVNTLIYGLGSTLLQNIFGLAYALFLDRKVRGQGIVRTIIYLPIIISPLIMGYIGYFFFQYEGGAVNDILKIFGNPPRDWLSNGTLAVWIITFVNSYQYVGIAMLIYLAGLQAIPKEYLEAAALDGASSFGRFKDVTLPLLMPSVTISIVYNIIGGLKLFDIIVALTQGGPGYASQSLSTMMYNLYFARQDAGYAATMGIVMFLLISIISIFSLRSLRGKEVQL</sequence>
<comment type="caution">
    <text evidence="9">The sequence shown here is derived from an EMBL/GenBank/DDBJ whole genome shotgun (WGS) entry which is preliminary data.</text>
</comment>
<feature type="transmembrane region" description="Helical" evidence="7">
    <location>
        <begin position="103"/>
        <end position="124"/>
    </location>
</feature>